<keyword evidence="2" id="KW-0677">Repeat</keyword>
<keyword evidence="4" id="KW-0863">Zinc-finger</keyword>
<organism evidence="7 8">
    <name type="scientific">Oldenlandia corymbosa var. corymbosa</name>
    <dbReference type="NCBI Taxonomy" id="529605"/>
    <lineage>
        <taxon>Eukaryota</taxon>
        <taxon>Viridiplantae</taxon>
        <taxon>Streptophyta</taxon>
        <taxon>Embryophyta</taxon>
        <taxon>Tracheophyta</taxon>
        <taxon>Spermatophyta</taxon>
        <taxon>Magnoliopsida</taxon>
        <taxon>eudicotyledons</taxon>
        <taxon>Gunneridae</taxon>
        <taxon>Pentapetalae</taxon>
        <taxon>asterids</taxon>
        <taxon>lamiids</taxon>
        <taxon>Gentianales</taxon>
        <taxon>Rubiaceae</taxon>
        <taxon>Rubioideae</taxon>
        <taxon>Spermacoceae</taxon>
        <taxon>Hedyotis-Oldenlandia complex</taxon>
        <taxon>Oldenlandia</taxon>
    </lineage>
</organism>
<dbReference type="InterPro" id="IPR015943">
    <property type="entry name" value="WD40/YVTN_repeat-like_dom_sf"/>
</dbReference>
<dbReference type="PANTHER" id="PTHR44489">
    <property type="match status" value="1"/>
</dbReference>
<evidence type="ECO:0000256" key="3">
    <source>
        <dbReference type="PROSITE-ProRule" id="PRU00221"/>
    </source>
</evidence>
<sequence>MELETRNRSVFDRIGGPKRPHFKSQTTPQICSFWLSGKCNRNHCRFLHPGLPKLQPSSSDDPRRNKFTYSLKNDASEFGVNEVTKNPKRVLIADGKSSPVVKSKDEVMNASVVPSSVTEHKTGRIITLKKRSASPKADENSLNHKKVLTLQRSSPVVLQSKNVTAPSSNIALKSEAKSAVEKVLADERIGPVVQSKSAKVPSSNRATDSGVKRASENVLTSEKPGLAALTKNVTVPSSNSATECEVQSAMGKVLINKRSRPVVHHQSIKVTATSSNIATNSEVKSAGDKELASDRPCPVVQSKIASATDSGVKSASKEELEFAVQSKNVTVSSSNTIKKSEVKSETPDPVVQNNNLPVSSSNGGTKYEVKSDPANQTTVATTTESCSALESFQNTGLTLCQDWVVGNCCQGDDCWDVHSWFSGTGFSLLASLDKHQKAVTGITLPSGSDKLFSGDRDGSVCVWDCNSGQCSETLQLESEIGCMISEHPWVFIGVRNAIKAWNIEANTEFVIPGPNDLVNAMVGAGDVLFAGVEDGSIMAWKSCPESSSPIMLPTLKGHTSAVISLTVGGNRLYSGSKDNTIRVWDLKTLECIETLNAHKESVTSLAFFDRYLLSGSLDNSLKVWGTAENGNSQVIYEMKQESGILALRRINDGGNKPILLCSCEDKIVRVYDLPSFAERGRTFSNGEVHTLEIGCRGLFFSGDSTGRVFVWKLD</sequence>
<feature type="repeat" description="WD" evidence="3">
    <location>
        <begin position="432"/>
        <end position="473"/>
    </location>
</feature>
<feature type="domain" description="C3H1-type" evidence="6">
    <location>
        <begin position="394"/>
        <end position="421"/>
    </location>
</feature>
<dbReference type="InterPro" id="IPR000571">
    <property type="entry name" value="Znf_CCCH"/>
</dbReference>
<keyword evidence="4" id="KW-0862">Zinc</keyword>
<feature type="compositionally biased region" description="Polar residues" evidence="5">
    <location>
        <begin position="351"/>
        <end position="364"/>
    </location>
</feature>
<gene>
    <name evidence="7" type="ORF">OLC1_LOCUS2383</name>
</gene>
<feature type="zinc finger region" description="C3H1-type" evidence="4">
    <location>
        <begin position="394"/>
        <end position="421"/>
    </location>
</feature>
<evidence type="ECO:0000256" key="5">
    <source>
        <dbReference type="SAM" id="MobiDB-lite"/>
    </source>
</evidence>
<keyword evidence="8" id="KW-1185">Reference proteome</keyword>
<dbReference type="InterPro" id="IPR001680">
    <property type="entry name" value="WD40_rpt"/>
</dbReference>
<feature type="region of interest" description="Disordered" evidence="5">
    <location>
        <begin position="1"/>
        <end position="23"/>
    </location>
</feature>
<dbReference type="PROSITE" id="PS50082">
    <property type="entry name" value="WD_REPEATS_2"/>
    <property type="match status" value="3"/>
</dbReference>
<dbReference type="PROSITE" id="PS50294">
    <property type="entry name" value="WD_REPEATS_REGION"/>
    <property type="match status" value="3"/>
</dbReference>
<evidence type="ECO:0000256" key="2">
    <source>
        <dbReference type="ARBA" id="ARBA00022737"/>
    </source>
</evidence>
<feature type="region of interest" description="Disordered" evidence="5">
    <location>
        <begin position="195"/>
        <end position="218"/>
    </location>
</feature>
<dbReference type="PANTHER" id="PTHR44489:SF1">
    <property type="entry name" value="ZINC FINGER CCCH DOMAIN-CONTAINING PROTEIN 63"/>
    <property type="match status" value="1"/>
</dbReference>
<dbReference type="Gene3D" id="2.130.10.10">
    <property type="entry name" value="YVTN repeat-like/Quinoprotein amine dehydrogenase"/>
    <property type="match status" value="2"/>
</dbReference>
<dbReference type="Pfam" id="PF00400">
    <property type="entry name" value="WD40"/>
    <property type="match status" value="3"/>
</dbReference>
<name>A0AAV1C681_OLDCO</name>
<proteinExistence type="predicted"/>
<keyword evidence="1 3" id="KW-0853">WD repeat</keyword>
<dbReference type="PROSITE" id="PS00678">
    <property type="entry name" value="WD_REPEATS_1"/>
    <property type="match status" value="1"/>
</dbReference>
<dbReference type="SMART" id="SM00320">
    <property type="entry name" value="WD40"/>
    <property type="match status" value="6"/>
</dbReference>
<feature type="region of interest" description="Disordered" evidence="5">
    <location>
        <begin position="334"/>
        <end position="374"/>
    </location>
</feature>
<dbReference type="PRINTS" id="PR00320">
    <property type="entry name" value="GPROTEINBRPT"/>
</dbReference>
<evidence type="ECO:0000256" key="1">
    <source>
        <dbReference type="ARBA" id="ARBA00022574"/>
    </source>
</evidence>
<dbReference type="PROSITE" id="PS50103">
    <property type="entry name" value="ZF_C3H1"/>
    <property type="match status" value="2"/>
</dbReference>
<accession>A0AAV1C681</accession>
<evidence type="ECO:0000313" key="8">
    <source>
        <dbReference type="Proteomes" id="UP001161247"/>
    </source>
</evidence>
<dbReference type="InterPro" id="IPR020472">
    <property type="entry name" value="WD40_PAC1"/>
</dbReference>
<feature type="domain" description="C3H1-type" evidence="6">
    <location>
        <begin position="25"/>
        <end position="51"/>
    </location>
</feature>
<feature type="repeat" description="WD" evidence="3">
    <location>
        <begin position="595"/>
        <end position="624"/>
    </location>
</feature>
<dbReference type="InterPro" id="IPR044715">
    <property type="entry name" value="WDR86-like"/>
</dbReference>
<evidence type="ECO:0000259" key="6">
    <source>
        <dbReference type="PROSITE" id="PS50103"/>
    </source>
</evidence>
<keyword evidence="4" id="KW-0479">Metal-binding</keyword>
<evidence type="ECO:0000313" key="7">
    <source>
        <dbReference type="EMBL" id="CAI9090159.1"/>
    </source>
</evidence>
<feature type="compositionally biased region" description="Polar residues" evidence="5">
    <location>
        <begin position="195"/>
        <end position="207"/>
    </location>
</feature>
<evidence type="ECO:0000256" key="4">
    <source>
        <dbReference type="PROSITE-ProRule" id="PRU00723"/>
    </source>
</evidence>
<protein>
    <submittedName>
        <fullName evidence="7">OLC1v1024868C1</fullName>
    </submittedName>
</protein>
<reference evidence="7" key="1">
    <citation type="submission" date="2023-03" db="EMBL/GenBank/DDBJ databases">
        <authorList>
            <person name="Julca I."/>
        </authorList>
    </citation>
    <scope>NUCLEOTIDE SEQUENCE</scope>
</reference>
<dbReference type="GO" id="GO:0008270">
    <property type="term" value="F:zinc ion binding"/>
    <property type="evidence" value="ECO:0007669"/>
    <property type="project" value="UniProtKB-KW"/>
</dbReference>
<feature type="zinc finger region" description="C3H1-type" evidence="4">
    <location>
        <begin position="25"/>
        <end position="51"/>
    </location>
</feature>
<dbReference type="Proteomes" id="UP001161247">
    <property type="component" value="Chromosome 1"/>
</dbReference>
<dbReference type="AlphaFoldDB" id="A0AAV1C681"/>
<feature type="repeat" description="WD" evidence="3">
    <location>
        <begin position="555"/>
        <end position="594"/>
    </location>
</feature>
<dbReference type="EMBL" id="OX459118">
    <property type="protein sequence ID" value="CAI9090159.1"/>
    <property type="molecule type" value="Genomic_DNA"/>
</dbReference>
<dbReference type="SMART" id="SM00356">
    <property type="entry name" value="ZnF_C3H1"/>
    <property type="match status" value="2"/>
</dbReference>
<dbReference type="InterPro" id="IPR019775">
    <property type="entry name" value="WD40_repeat_CS"/>
</dbReference>
<dbReference type="SUPFAM" id="SSF50978">
    <property type="entry name" value="WD40 repeat-like"/>
    <property type="match status" value="1"/>
</dbReference>
<dbReference type="InterPro" id="IPR036322">
    <property type="entry name" value="WD40_repeat_dom_sf"/>
</dbReference>
<feature type="compositionally biased region" description="Basic and acidic residues" evidence="5">
    <location>
        <begin position="1"/>
        <end position="11"/>
    </location>
</feature>